<dbReference type="OrthoDB" id="5607188at2"/>
<dbReference type="Pfam" id="PF02120">
    <property type="entry name" value="Flg_hook"/>
    <property type="match status" value="1"/>
</dbReference>
<proteinExistence type="predicted"/>
<dbReference type="eggNOG" id="ENOG5033C35">
    <property type="taxonomic scope" value="Bacteria"/>
</dbReference>
<sequence length="507" mass="55963">MQVPQSSSTISGPALQDLPARLVSQLVLGQRLEAVAVTAAAKAEQVKVQIGNTVIEITADKAVQPGQKIQLEVVQQAGRLALQMVDAELPPRPLQQGMRFNAEIVALQPQQQLLVAIKDGGGQLPAKMQIDVSSLGRQFQPGQMLQLEVAKLQPLSVVLRPAVIDIAAQIRDLQRMLLPLVQDQRLLPSTLNIQHSNRTLPAPLSAPLAQLMSHVVERQQLPHANVLRDALQNSGQFLEQRLQTGQPTTQDFKGNLMRLAAAVEQQLAADSERPRTEQLLRQLPAEIRAALASFISNSSQAQGLTRLPETTFNLQQIIAQLQQATRDFTAGTRPDAAAVTRAIEMSLLRDLLQEVRSLTARVQLNQLAMVRDPELPSSNPVWLMELPVRDRQELSLVRMRIQQQQANVDQSQDIWQVQLNLETTNSGPMQALLTLHQQQVSVTLVAERPETAKLLTQYLDDLRARLQTVDLAVGQLNCRCAPVAPLSAIEQASEMHDAFETYVDIHV</sequence>
<accession>M7NT48</accession>
<keyword evidence="2" id="KW-0966">Cell projection</keyword>
<evidence type="ECO:0000313" key="2">
    <source>
        <dbReference type="EMBL" id="EMR11953.1"/>
    </source>
</evidence>
<dbReference type="STRING" id="1286106.MPL1_12863"/>
<dbReference type="AlphaFoldDB" id="M7NT48"/>
<dbReference type="Proteomes" id="UP000012019">
    <property type="component" value="Unassembled WGS sequence"/>
</dbReference>
<keyword evidence="3" id="KW-1185">Reference proteome</keyword>
<reference evidence="2 3" key="1">
    <citation type="journal article" date="2013" name="Genome Announc.">
        <title>Draft Genome Sequence of Methylophaga lonarensis MPLT, a Haloalkaliphilic (Non-Methane-Utilizing) Methylotroph.</title>
        <authorList>
            <person name="Shetty S.A."/>
            <person name="Marathe N.P."/>
            <person name="Munot H."/>
            <person name="Antony C.P."/>
            <person name="Dhotre D.P."/>
            <person name="Murrell J.C."/>
            <person name="Shouche Y.S."/>
        </authorList>
    </citation>
    <scope>NUCLEOTIDE SEQUENCE [LARGE SCALE GENOMIC DNA]</scope>
    <source>
        <strain evidence="2 3">MPL</strain>
    </source>
</reference>
<dbReference type="InterPro" id="IPR038610">
    <property type="entry name" value="FliK-like_C_sf"/>
</dbReference>
<dbReference type="RefSeq" id="WP_009727511.1">
    <property type="nucleotide sequence ID" value="NZ_APHR01000080.1"/>
</dbReference>
<dbReference type="Gene3D" id="3.30.750.140">
    <property type="match status" value="1"/>
</dbReference>
<feature type="domain" description="Flagellar hook-length control protein-like C-terminal" evidence="1">
    <location>
        <begin position="404"/>
        <end position="479"/>
    </location>
</feature>
<dbReference type="InterPro" id="IPR021136">
    <property type="entry name" value="Flagellar_hook_control-like_C"/>
</dbReference>
<comment type="caution">
    <text evidence="2">The sequence shown here is derived from an EMBL/GenBank/DDBJ whole genome shotgun (WGS) entry which is preliminary data.</text>
</comment>
<evidence type="ECO:0000313" key="3">
    <source>
        <dbReference type="Proteomes" id="UP000012019"/>
    </source>
</evidence>
<protein>
    <submittedName>
        <fullName evidence="2">Flagellar hook-length control protein FliK</fullName>
    </submittedName>
</protein>
<dbReference type="EMBL" id="APHR01000080">
    <property type="protein sequence ID" value="EMR11953.1"/>
    <property type="molecule type" value="Genomic_DNA"/>
</dbReference>
<dbReference type="PATRIC" id="fig|1286106.3.peg.2568"/>
<evidence type="ECO:0000259" key="1">
    <source>
        <dbReference type="Pfam" id="PF02120"/>
    </source>
</evidence>
<organism evidence="2 3">
    <name type="scientific">Methylophaga lonarensis MPL</name>
    <dbReference type="NCBI Taxonomy" id="1286106"/>
    <lineage>
        <taxon>Bacteria</taxon>
        <taxon>Pseudomonadati</taxon>
        <taxon>Pseudomonadota</taxon>
        <taxon>Gammaproteobacteria</taxon>
        <taxon>Thiotrichales</taxon>
        <taxon>Piscirickettsiaceae</taxon>
        <taxon>Methylophaga</taxon>
    </lineage>
</organism>
<keyword evidence="2" id="KW-0282">Flagellum</keyword>
<gene>
    <name evidence="2" type="ORF">MPL1_12863</name>
</gene>
<name>M7NT48_9GAMM</name>
<keyword evidence="2" id="KW-0969">Cilium</keyword>